<dbReference type="InterPro" id="IPR011989">
    <property type="entry name" value="ARM-like"/>
</dbReference>
<dbReference type="Proteomes" id="UP000189513">
    <property type="component" value="Unassembled WGS sequence"/>
</dbReference>
<dbReference type="PIRSF" id="PIRSF037092">
    <property type="entry name" value="AP3_complex_delta"/>
    <property type="match status" value="1"/>
</dbReference>
<dbReference type="OrthoDB" id="10264595at2759"/>
<keyword evidence="6 9" id="KW-0653">Protein transport</keyword>
<dbReference type="GO" id="GO:0030665">
    <property type="term" value="C:clathrin-coated vesicle membrane"/>
    <property type="evidence" value="ECO:0007669"/>
    <property type="project" value="UniProtKB-SubCell"/>
</dbReference>
<accession>A0A061BBU8</accession>
<dbReference type="FunFam" id="1.25.10.10:FF:000251">
    <property type="entry name" value="AP-3 complex subunit delta"/>
    <property type="match status" value="1"/>
</dbReference>
<dbReference type="GO" id="GO:0010008">
    <property type="term" value="C:endosome membrane"/>
    <property type="evidence" value="ECO:0007669"/>
    <property type="project" value="TreeGrafter"/>
</dbReference>
<keyword evidence="14" id="KW-1185">Reference proteome</keyword>
<dbReference type="EMBL" id="LK052911">
    <property type="protein sequence ID" value="CDR46823.1"/>
    <property type="molecule type" value="Genomic_DNA"/>
</dbReference>
<feature type="compositionally biased region" description="Basic and acidic residues" evidence="10">
    <location>
        <begin position="839"/>
        <end position="851"/>
    </location>
</feature>
<evidence type="ECO:0000313" key="12">
    <source>
        <dbReference type="EMBL" id="CDR46823.1"/>
    </source>
</evidence>
<comment type="subunit">
    <text evidence="9">Adaptor protein complex 3 (AP-3) is a heterotetramer.</text>
</comment>
<dbReference type="STRING" id="36022.A0A061BBU8"/>
<feature type="region of interest" description="Disordered" evidence="10">
    <location>
        <begin position="735"/>
        <end position="759"/>
    </location>
</feature>
<evidence type="ECO:0000256" key="1">
    <source>
        <dbReference type="ARBA" id="ARBA00004145"/>
    </source>
</evidence>
<evidence type="ECO:0000256" key="6">
    <source>
        <dbReference type="ARBA" id="ARBA00022927"/>
    </source>
</evidence>
<evidence type="ECO:0000256" key="4">
    <source>
        <dbReference type="ARBA" id="ARBA00022448"/>
    </source>
</evidence>
<gene>
    <name evidence="13" type="ORF">BON22_4370</name>
    <name evidence="12" type="ORF">CYFA0S_26e00474g</name>
</gene>
<dbReference type="VEuPathDB" id="FungiDB:BON22_4370"/>
<dbReference type="GO" id="GO:0030123">
    <property type="term" value="C:AP-3 adaptor complex"/>
    <property type="evidence" value="ECO:0007669"/>
    <property type="project" value="InterPro"/>
</dbReference>
<evidence type="ECO:0000256" key="10">
    <source>
        <dbReference type="SAM" id="MobiDB-lite"/>
    </source>
</evidence>
<evidence type="ECO:0000256" key="9">
    <source>
        <dbReference type="PIRNR" id="PIRNR037092"/>
    </source>
</evidence>
<dbReference type="InterPro" id="IPR017105">
    <property type="entry name" value="AP3_complex_dsu"/>
</dbReference>
<proteinExistence type="inferred from homology"/>
<evidence type="ECO:0000256" key="7">
    <source>
        <dbReference type="ARBA" id="ARBA00023136"/>
    </source>
</evidence>
<dbReference type="AlphaFoldDB" id="A0A061BBU8"/>
<dbReference type="InterPro" id="IPR002553">
    <property type="entry name" value="Clathrin/coatomer_adapt-like_N"/>
</dbReference>
<dbReference type="InterPro" id="IPR016024">
    <property type="entry name" value="ARM-type_fold"/>
</dbReference>
<evidence type="ECO:0000259" key="11">
    <source>
        <dbReference type="Pfam" id="PF01602"/>
    </source>
</evidence>
<dbReference type="PANTHER" id="PTHR22781:SF12">
    <property type="entry name" value="AP-3 COMPLEX SUBUNIT DELTA-1"/>
    <property type="match status" value="1"/>
</dbReference>
<comment type="subcellular location">
    <subcellularLocation>
        <location evidence="1">Cytoplasmic vesicle</location>
        <location evidence="1">Clathrin-coated vesicle membrane</location>
        <topology evidence="1">Peripheral membrane protein</topology>
        <orientation evidence="1">Cytoplasmic side</orientation>
    </subcellularLocation>
    <subcellularLocation>
        <location evidence="9">Golgi apparatus</location>
    </subcellularLocation>
</comment>
<dbReference type="Gene3D" id="1.25.10.10">
    <property type="entry name" value="Leucine-rich Repeat Variant"/>
    <property type="match status" value="1"/>
</dbReference>
<dbReference type="GO" id="GO:0005794">
    <property type="term" value="C:Golgi apparatus"/>
    <property type="evidence" value="ECO:0007669"/>
    <property type="project" value="UniProtKB-SubCell"/>
</dbReference>
<dbReference type="GO" id="GO:0006623">
    <property type="term" value="P:protein targeting to vacuole"/>
    <property type="evidence" value="ECO:0007669"/>
    <property type="project" value="TreeGrafter"/>
</dbReference>
<feature type="domain" description="Clathrin/coatomer adaptor adaptin-like N-terminal" evidence="11">
    <location>
        <begin position="43"/>
        <end position="601"/>
    </location>
</feature>
<dbReference type="Pfam" id="PF01602">
    <property type="entry name" value="Adaptin_N"/>
    <property type="match status" value="1"/>
</dbReference>
<dbReference type="SUPFAM" id="SSF48371">
    <property type="entry name" value="ARM repeat"/>
    <property type="match status" value="1"/>
</dbReference>
<name>A0A061BBU8_CYBFA</name>
<evidence type="ECO:0000313" key="13">
    <source>
        <dbReference type="EMBL" id="ONH65783.1"/>
    </source>
</evidence>
<dbReference type="EMBL" id="MPUK01000009">
    <property type="protein sequence ID" value="ONH65783.1"/>
    <property type="molecule type" value="Genomic_DNA"/>
</dbReference>
<evidence type="ECO:0000256" key="3">
    <source>
        <dbReference type="ARBA" id="ARBA00015717"/>
    </source>
</evidence>
<feature type="compositionally biased region" description="Low complexity" evidence="10">
    <location>
        <begin position="740"/>
        <end position="751"/>
    </location>
</feature>
<evidence type="ECO:0000256" key="2">
    <source>
        <dbReference type="ARBA" id="ARBA00006613"/>
    </source>
</evidence>
<keyword evidence="4 9" id="KW-0813">Transport</keyword>
<comment type="similarity">
    <text evidence="2 9">Belongs to the adaptor complexes large subunit family.</text>
</comment>
<dbReference type="OMA" id="SGNNWMA"/>
<evidence type="ECO:0000256" key="8">
    <source>
        <dbReference type="ARBA" id="ARBA00023329"/>
    </source>
</evidence>
<dbReference type="PANTHER" id="PTHR22781">
    <property type="entry name" value="DELTA ADAPTIN-RELATED"/>
    <property type="match status" value="1"/>
</dbReference>
<dbReference type="GO" id="GO:0006896">
    <property type="term" value="P:Golgi to vacuole transport"/>
    <property type="evidence" value="ECO:0007669"/>
    <property type="project" value="TreeGrafter"/>
</dbReference>
<protein>
    <recommendedName>
        <fullName evidence="3 9">AP-3 complex subunit delta</fullName>
    </recommendedName>
</protein>
<comment type="function">
    <text evidence="9">Part of the AP-3 complex, an adaptor-related complex which is not clathrin-associated. The complex is associated with the Golgi region as well as more peripheral structures. It facilitates the budding of vesicles from the Golgi membrane.</text>
</comment>
<evidence type="ECO:0000313" key="14">
    <source>
        <dbReference type="Proteomes" id="UP000189513"/>
    </source>
</evidence>
<reference evidence="12" key="1">
    <citation type="journal article" date="2014" name="Genome Announc.">
        <title>Genome sequence of the yeast Cyberlindnera fabianii (Hansenula fabianii).</title>
        <authorList>
            <person name="Freel K.C."/>
            <person name="Sarilar V."/>
            <person name="Neuveglise C."/>
            <person name="Devillers H."/>
            <person name="Friedrich A."/>
            <person name="Schacherer J."/>
        </authorList>
    </citation>
    <scope>NUCLEOTIDE SEQUENCE</scope>
    <source>
        <strain evidence="12">YJS4271</strain>
    </source>
</reference>
<feature type="region of interest" description="Disordered" evidence="10">
    <location>
        <begin position="773"/>
        <end position="809"/>
    </location>
</feature>
<sequence length="901" mass="102743">MSEADVKSRLRPFGFFFEKSLTDLIKGIRANRDPEAQLRFLQDAIAECRKEVKSRDMDVKTMAVLKLSYLEMYGFDMGWANFHVLEVMSSQKFQQKRVGYLAAIQSFKNDNDVLMLTTNLLKKDINSGKPVEVGVALSGISNVVTPALATDVVEDTIKMLNHSKPYIRKKAVLAMYKIFLKYPEALRTHLPRIFEKLDDPDDSVITATVTVICELSKKTPKMLVSLAPHFYNMLKSSSNNWMLIRLLKLFSNLTAVEPRLKGKLLNPVLELMAKTKASSLVFECVNCLVTGNMIDEDDYQVANLCLEELVQFFKEDDSNLRYVGLLAFLKIGKINPRFITKYSDYILQFLEDDDVTIREKSLELVSGIANEDNCFDVVKKLMVQLVPEDETPDDNIVPRVSTTGPVLSDGYKTNIVHKILQISSQDNYTNIPSFEWYLAVISDLLDLSIINSLDTGENLGEQLRDIAVRVPSVRKDVISTAIKILNGEEVLLKLPRVLKHVIWLTGEYSEYVKTGDVLIQCILIREDRLLQLEPDVLSLYIPAIVKIYNSYVNKDPTYWDVQKSEQITTLTSKIIRFFEKLSNSKHFEIQERSVEFLEFLKLINESIQQHDLNASEPPLFLTSALPSLFDAWELNPISQGSQRRLSPPEFDIDSPIHEDLFDNLDHDTEEEDFEDFEEQLYEDQGNYLEEHTEDVGAHSYASDEVSASKKKERMERLKDDPYYLQSNEAHLISPRLTGASSTTPRSVTPTVEVEDAPKPRRKKNVVILTEEFIGHAGHNDSDAESMRSGRAESTKSSKSSKARKRNILLDSSNLERFDFDKTDVGADEEVDGAAEVAKLRQQLEQHTKKEEPEAEQEEVIVIRKKKKKEKKVDENGNPVEKKKKKKKKVKKEEEGPVDETA</sequence>
<evidence type="ECO:0000256" key="5">
    <source>
        <dbReference type="ARBA" id="ARBA00022737"/>
    </source>
</evidence>
<organism evidence="12">
    <name type="scientific">Cyberlindnera fabianii</name>
    <name type="common">Yeast</name>
    <name type="synonym">Hansenula fabianii</name>
    <dbReference type="NCBI Taxonomy" id="36022"/>
    <lineage>
        <taxon>Eukaryota</taxon>
        <taxon>Fungi</taxon>
        <taxon>Dikarya</taxon>
        <taxon>Ascomycota</taxon>
        <taxon>Saccharomycotina</taxon>
        <taxon>Saccharomycetes</taxon>
        <taxon>Phaffomycetales</taxon>
        <taxon>Phaffomycetaceae</taxon>
        <taxon>Cyberlindnera</taxon>
    </lineage>
</organism>
<reference evidence="14" key="2">
    <citation type="journal article" date="2017" name="Genome Announc.">
        <title>Genome sequences of Cyberlindnera fabianii 65, Pichia kudriavzevii 129, and Saccharomyces cerevisiae 131 isolated from fermented masau fruits in Zimbabwe.</title>
        <authorList>
            <person name="van Rijswijck I.M.H."/>
            <person name="Derks M.F.L."/>
            <person name="Abee T."/>
            <person name="de Ridder D."/>
            <person name="Smid E.J."/>
        </authorList>
    </citation>
    <scope>NUCLEOTIDE SEQUENCE [LARGE SCALE GENOMIC DNA]</scope>
    <source>
        <strain evidence="14">65</strain>
    </source>
</reference>
<feature type="compositionally biased region" description="Basic and acidic residues" evidence="10">
    <location>
        <begin position="777"/>
        <end position="795"/>
    </location>
</feature>
<keyword evidence="9" id="KW-0333">Golgi apparatus</keyword>
<keyword evidence="8" id="KW-0968">Cytoplasmic vesicle</keyword>
<feature type="region of interest" description="Disordered" evidence="10">
    <location>
        <begin position="839"/>
        <end position="901"/>
    </location>
</feature>
<keyword evidence="5" id="KW-0677">Repeat</keyword>
<keyword evidence="7" id="KW-0472">Membrane</keyword>
<reference evidence="13" key="3">
    <citation type="submission" date="2017-01" db="EMBL/GenBank/DDBJ databases">
        <authorList>
            <person name="Mah S.A."/>
            <person name="Swanson W.J."/>
            <person name="Moy G.W."/>
            <person name="Vacquier V.D."/>
        </authorList>
    </citation>
    <scope>NUCLEOTIDE SEQUENCE [LARGE SCALE GENOMIC DNA]</scope>
    <source>
        <strain evidence="13">65</strain>
    </source>
</reference>